<dbReference type="PANTHER" id="PTHR33048:SF143">
    <property type="entry name" value="EXTRACELLULAR MEMBRANE PROTEIN CFEM DOMAIN-CONTAINING PROTEIN-RELATED"/>
    <property type="match status" value="1"/>
</dbReference>
<dbReference type="PROSITE" id="PS52012">
    <property type="entry name" value="CFEM"/>
    <property type="match status" value="1"/>
</dbReference>
<dbReference type="GO" id="GO:0005576">
    <property type="term" value="C:extracellular region"/>
    <property type="evidence" value="ECO:0007669"/>
    <property type="project" value="UniProtKB-SubCell"/>
</dbReference>
<feature type="transmembrane region" description="Helical" evidence="16">
    <location>
        <begin position="300"/>
        <end position="318"/>
    </location>
</feature>
<evidence type="ECO:0000256" key="14">
    <source>
        <dbReference type="PROSITE-ProRule" id="PRU01356"/>
    </source>
</evidence>
<evidence type="ECO:0000256" key="15">
    <source>
        <dbReference type="SAM" id="MobiDB-lite"/>
    </source>
</evidence>
<dbReference type="InterPro" id="IPR008427">
    <property type="entry name" value="Extracellular_membr_CFEM_dom"/>
</dbReference>
<evidence type="ECO:0000256" key="12">
    <source>
        <dbReference type="ARBA" id="ARBA00023288"/>
    </source>
</evidence>
<comment type="caution">
    <text evidence="14">Lacks conserved residue(s) required for the propagation of feature annotation.</text>
</comment>
<evidence type="ECO:0000256" key="17">
    <source>
        <dbReference type="SAM" id="SignalP"/>
    </source>
</evidence>
<keyword evidence="11 14" id="KW-1015">Disulfide bond</keyword>
<evidence type="ECO:0000256" key="7">
    <source>
        <dbReference type="ARBA" id="ARBA00022692"/>
    </source>
</evidence>
<evidence type="ECO:0000256" key="5">
    <source>
        <dbReference type="ARBA" id="ARBA00022525"/>
    </source>
</evidence>
<evidence type="ECO:0000256" key="8">
    <source>
        <dbReference type="ARBA" id="ARBA00022729"/>
    </source>
</evidence>
<evidence type="ECO:0000256" key="11">
    <source>
        <dbReference type="ARBA" id="ARBA00023157"/>
    </source>
</evidence>
<keyword evidence="7 16" id="KW-0812">Transmembrane</keyword>
<keyword evidence="6" id="KW-0325">Glycoprotein</keyword>
<feature type="signal peptide" evidence="17">
    <location>
        <begin position="1"/>
        <end position="21"/>
    </location>
</feature>
<evidence type="ECO:0000256" key="10">
    <source>
        <dbReference type="ARBA" id="ARBA00023136"/>
    </source>
</evidence>
<comment type="subcellular location">
    <subcellularLocation>
        <location evidence="2">Membrane</location>
        <topology evidence="2">Lipid-anchor</topology>
        <topology evidence="2">GPI-anchor</topology>
    </subcellularLocation>
    <subcellularLocation>
        <location evidence="1">Membrane</location>
        <topology evidence="1">Multi-pass membrane protein</topology>
    </subcellularLocation>
    <subcellularLocation>
        <location evidence="3">Secreted</location>
    </subcellularLocation>
</comment>
<organism evidence="19 20">
    <name type="scientific">Rhynchosporium secalis</name>
    <name type="common">Barley scald fungus</name>
    <dbReference type="NCBI Taxonomy" id="38038"/>
    <lineage>
        <taxon>Eukaryota</taxon>
        <taxon>Fungi</taxon>
        <taxon>Dikarya</taxon>
        <taxon>Ascomycota</taxon>
        <taxon>Pezizomycotina</taxon>
        <taxon>Leotiomycetes</taxon>
        <taxon>Helotiales</taxon>
        <taxon>Ploettnerulaceae</taxon>
        <taxon>Rhynchosporium</taxon>
    </lineage>
</organism>
<dbReference type="EMBL" id="FJVC01000010">
    <property type="protein sequence ID" value="CZT40959.1"/>
    <property type="molecule type" value="Genomic_DNA"/>
</dbReference>
<evidence type="ECO:0000256" key="4">
    <source>
        <dbReference type="ARBA" id="ARBA00010031"/>
    </source>
</evidence>
<dbReference type="Proteomes" id="UP000177625">
    <property type="component" value="Unassembled WGS sequence"/>
</dbReference>
<feature type="disulfide bond" evidence="14">
    <location>
        <begin position="60"/>
        <end position="93"/>
    </location>
</feature>
<feature type="chain" id="PRO_5009447710" description="CFEM domain-containing protein" evidence="17">
    <location>
        <begin position="22"/>
        <end position="482"/>
    </location>
</feature>
<keyword evidence="20" id="KW-1185">Reference proteome</keyword>
<name>A0A1E1LVU5_RHYSE</name>
<evidence type="ECO:0000256" key="6">
    <source>
        <dbReference type="ARBA" id="ARBA00022622"/>
    </source>
</evidence>
<evidence type="ECO:0000313" key="19">
    <source>
        <dbReference type="EMBL" id="CZT40959.1"/>
    </source>
</evidence>
<feature type="region of interest" description="Disordered" evidence="15">
    <location>
        <begin position="372"/>
        <end position="408"/>
    </location>
</feature>
<dbReference type="Pfam" id="PF20684">
    <property type="entry name" value="Fung_rhodopsin"/>
    <property type="match status" value="1"/>
</dbReference>
<evidence type="ECO:0000256" key="13">
    <source>
        <dbReference type="ARBA" id="ARBA00038359"/>
    </source>
</evidence>
<keyword evidence="10 16" id="KW-0472">Membrane</keyword>
<feature type="disulfide bond" evidence="14">
    <location>
        <begin position="37"/>
        <end position="77"/>
    </location>
</feature>
<comment type="similarity">
    <text evidence="13">Belongs to the SAT4 family.</text>
</comment>
<dbReference type="PANTHER" id="PTHR33048">
    <property type="entry name" value="PTH11-LIKE INTEGRAL MEMBRANE PROTEIN (AFU_ORTHOLOGUE AFUA_5G11245)"/>
    <property type="match status" value="1"/>
</dbReference>
<sequence>MRLILYLFFVLQCLWSKAVLASGFVFERDSIVAAPNCSLSCLSHAIPKFCGSLSNTSCICSSSEFTTAVSLCAYSACQIPDLLQLKKYSAVTCGVKNDKTRLNEVLNTDYIVPALTALFVGGRIAARFRLHVGLGADDWTMLAASAAYFIDVGTSLGLVLNDFGLHTCWLSVEQVITGKKFFYAAELFYMVSITLIKLALLLFFLRIFTDHKLRQAIWITGLFIFLSNLSIFLALMFQCVPFEAYWTNWMYKVQSVKCLNGFAVLEAAAVFSILHHSMILILPIPTVWRLNLVWKKKANLLIMFSVGSIALICSFMRLPSLIRLHHSSDLSYDQAPVVLYSHLEQSVGIICACLPACRSLLEHYFPAMKMDFGESNKNGPGSSPQPNQQQSSKPPRSRLEKTESTMSLVELRVRPGGKDNGNDDTITRHLSVNHTSGRRGNEDKIMGMNSIVETGSNVGAADGSDNHGIYTTNSVEMTRNKT</sequence>
<evidence type="ECO:0000256" key="9">
    <source>
        <dbReference type="ARBA" id="ARBA00022989"/>
    </source>
</evidence>
<proteinExistence type="inferred from homology"/>
<dbReference type="InterPro" id="IPR049326">
    <property type="entry name" value="Rhodopsin_dom_fungi"/>
</dbReference>
<feature type="transmembrane region" description="Helical" evidence="16">
    <location>
        <begin position="267"/>
        <end position="288"/>
    </location>
</feature>
<evidence type="ECO:0000256" key="2">
    <source>
        <dbReference type="ARBA" id="ARBA00004589"/>
    </source>
</evidence>
<keyword evidence="6" id="KW-0336">GPI-anchor</keyword>
<feature type="domain" description="CFEM" evidence="18">
    <location>
        <begin position="9"/>
        <end position="127"/>
    </location>
</feature>
<evidence type="ECO:0000256" key="1">
    <source>
        <dbReference type="ARBA" id="ARBA00004141"/>
    </source>
</evidence>
<evidence type="ECO:0000256" key="3">
    <source>
        <dbReference type="ARBA" id="ARBA00004613"/>
    </source>
</evidence>
<evidence type="ECO:0000313" key="20">
    <source>
        <dbReference type="Proteomes" id="UP000177625"/>
    </source>
</evidence>
<dbReference type="InterPro" id="IPR052337">
    <property type="entry name" value="SAT4-like"/>
</dbReference>
<feature type="compositionally biased region" description="Low complexity" evidence="15">
    <location>
        <begin position="378"/>
        <end position="394"/>
    </location>
</feature>
<dbReference type="Pfam" id="PF05730">
    <property type="entry name" value="CFEM"/>
    <property type="match status" value="1"/>
</dbReference>
<keyword evidence="5" id="KW-0964">Secreted</keyword>
<dbReference type="GO" id="GO:0098552">
    <property type="term" value="C:side of membrane"/>
    <property type="evidence" value="ECO:0007669"/>
    <property type="project" value="UniProtKB-KW"/>
</dbReference>
<feature type="disulfide bond" evidence="14">
    <location>
        <begin position="41"/>
        <end position="72"/>
    </location>
</feature>
<evidence type="ECO:0000259" key="18">
    <source>
        <dbReference type="PROSITE" id="PS52012"/>
    </source>
</evidence>
<gene>
    <name evidence="19" type="ORF">RSE6_00636</name>
</gene>
<keyword evidence="9 16" id="KW-1133">Transmembrane helix</keyword>
<feature type="transmembrane region" description="Helical" evidence="16">
    <location>
        <begin position="181"/>
        <end position="205"/>
    </location>
</feature>
<accession>A0A1E1LVU5</accession>
<comment type="similarity">
    <text evidence="4">Belongs to the RBT5 family.</text>
</comment>
<evidence type="ECO:0000256" key="16">
    <source>
        <dbReference type="SAM" id="Phobius"/>
    </source>
</evidence>
<reference evidence="20" key="1">
    <citation type="submission" date="2016-03" db="EMBL/GenBank/DDBJ databases">
        <authorList>
            <person name="Guldener U."/>
        </authorList>
    </citation>
    <scope>NUCLEOTIDE SEQUENCE [LARGE SCALE GENOMIC DNA]</scope>
</reference>
<feature type="transmembrane region" description="Helical" evidence="16">
    <location>
        <begin position="217"/>
        <end position="237"/>
    </location>
</feature>
<keyword evidence="12" id="KW-0449">Lipoprotein</keyword>
<dbReference type="AlphaFoldDB" id="A0A1E1LVU5"/>
<keyword evidence="8 17" id="KW-0732">Signal</keyword>
<protein>
    <recommendedName>
        <fullName evidence="18">CFEM domain-containing protein</fullName>
    </recommendedName>
</protein>